<feature type="region of interest" description="Disordered" evidence="1">
    <location>
        <begin position="38"/>
        <end position="58"/>
    </location>
</feature>
<evidence type="ECO:0000256" key="1">
    <source>
        <dbReference type="SAM" id="MobiDB-lite"/>
    </source>
</evidence>
<gene>
    <name evidence="2" type="ORF">M0R45_016340</name>
</gene>
<accession>A0AAW1XS96</accession>
<reference evidence="2 3" key="1">
    <citation type="journal article" date="2023" name="G3 (Bethesda)">
        <title>A chromosome-length genome assembly and annotation of blackberry (Rubus argutus, cv. 'Hillquist').</title>
        <authorList>
            <person name="Bruna T."/>
            <person name="Aryal R."/>
            <person name="Dudchenko O."/>
            <person name="Sargent D.J."/>
            <person name="Mead D."/>
            <person name="Buti M."/>
            <person name="Cavallini A."/>
            <person name="Hytonen T."/>
            <person name="Andres J."/>
            <person name="Pham M."/>
            <person name="Weisz D."/>
            <person name="Mascagni F."/>
            <person name="Usai G."/>
            <person name="Natali L."/>
            <person name="Bassil N."/>
            <person name="Fernandez G.E."/>
            <person name="Lomsadze A."/>
            <person name="Armour M."/>
            <person name="Olukolu B."/>
            <person name="Poorten T."/>
            <person name="Britton C."/>
            <person name="Davik J."/>
            <person name="Ashrafi H."/>
            <person name="Aiden E.L."/>
            <person name="Borodovsky M."/>
            <person name="Worthington M."/>
        </authorList>
    </citation>
    <scope>NUCLEOTIDE SEQUENCE [LARGE SCALE GENOMIC DNA]</scope>
    <source>
        <strain evidence="2">PI 553951</strain>
    </source>
</reference>
<proteinExistence type="predicted"/>
<dbReference type="EMBL" id="JBEDUW010000003">
    <property type="protein sequence ID" value="KAK9939650.1"/>
    <property type="molecule type" value="Genomic_DNA"/>
</dbReference>
<comment type="caution">
    <text evidence="2">The sequence shown here is derived from an EMBL/GenBank/DDBJ whole genome shotgun (WGS) entry which is preliminary data.</text>
</comment>
<dbReference type="Proteomes" id="UP001457282">
    <property type="component" value="Unassembled WGS sequence"/>
</dbReference>
<evidence type="ECO:0000313" key="3">
    <source>
        <dbReference type="Proteomes" id="UP001457282"/>
    </source>
</evidence>
<sequence length="200" mass="21433">MALFTKTTITIVTAASTHSNLPFTLNRECPHLHSHARNLKPRPLLSHHHGLTKPRPFIPKAAPPLYTATISPPTTKSNTTCKFTIQIIHLKPAIKQSQNPEAIAASIPSSSAPPHLQCCASSRPPETRVSLLSPIVVADAAEPSHVKAAQTCEAHCCNNPAFPHQAVHLLTANRFDANSPVADALPSPCSHLPHSLPAKE</sequence>
<name>A0AAW1XS96_RUBAR</name>
<evidence type="ECO:0000313" key="2">
    <source>
        <dbReference type="EMBL" id="KAK9939650.1"/>
    </source>
</evidence>
<keyword evidence="3" id="KW-1185">Reference proteome</keyword>
<protein>
    <submittedName>
        <fullName evidence="2">Uncharacterized protein</fullName>
    </submittedName>
</protein>
<feature type="compositionally biased region" description="Basic residues" evidence="1">
    <location>
        <begin position="38"/>
        <end position="52"/>
    </location>
</feature>
<dbReference type="AlphaFoldDB" id="A0AAW1XS96"/>
<organism evidence="2 3">
    <name type="scientific">Rubus argutus</name>
    <name type="common">Southern blackberry</name>
    <dbReference type="NCBI Taxonomy" id="59490"/>
    <lineage>
        <taxon>Eukaryota</taxon>
        <taxon>Viridiplantae</taxon>
        <taxon>Streptophyta</taxon>
        <taxon>Embryophyta</taxon>
        <taxon>Tracheophyta</taxon>
        <taxon>Spermatophyta</taxon>
        <taxon>Magnoliopsida</taxon>
        <taxon>eudicotyledons</taxon>
        <taxon>Gunneridae</taxon>
        <taxon>Pentapetalae</taxon>
        <taxon>rosids</taxon>
        <taxon>fabids</taxon>
        <taxon>Rosales</taxon>
        <taxon>Rosaceae</taxon>
        <taxon>Rosoideae</taxon>
        <taxon>Rosoideae incertae sedis</taxon>
        <taxon>Rubus</taxon>
    </lineage>
</organism>